<proteinExistence type="predicted"/>
<organism evidence="1 2">
    <name type="scientific">Ditylenchus dipsaci</name>
    <dbReference type="NCBI Taxonomy" id="166011"/>
    <lineage>
        <taxon>Eukaryota</taxon>
        <taxon>Metazoa</taxon>
        <taxon>Ecdysozoa</taxon>
        <taxon>Nematoda</taxon>
        <taxon>Chromadorea</taxon>
        <taxon>Rhabditida</taxon>
        <taxon>Tylenchina</taxon>
        <taxon>Tylenchomorpha</taxon>
        <taxon>Sphaerularioidea</taxon>
        <taxon>Anguinidae</taxon>
        <taxon>Anguininae</taxon>
        <taxon>Ditylenchus</taxon>
    </lineage>
</organism>
<reference evidence="2" key="1">
    <citation type="submission" date="2022-11" db="UniProtKB">
        <authorList>
            <consortium name="WormBaseParasite"/>
        </authorList>
    </citation>
    <scope>IDENTIFICATION</scope>
</reference>
<evidence type="ECO:0000313" key="2">
    <source>
        <dbReference type="WBParaSite" id="jg15121"/>
    </source>
</evidence>
<evidence type="ECO:0000313" key="1">
    <source>
        <dbReference type="Proteomes" id="UP000887574"/>
    </source>
</evidence>
<dbReference type="Proteomes" id="UP000887574">
    <property type="component" value="Unplaced"/>
</dbReference>
<dbReference type="WBParaSite" id="jg15121">
    <property type="protein sequence ID" value="jg15121"/>
    <property type="gene ID" value="jg15121"/>
</dbReference>
<sequence>MWDSSLGVDDPKHQRILGMAGRGRGSVCLHKYNPALSDCRATTFASALQPIQSNIIGMKGAGDWLAITKEGSKWVEKQFSAILAGTNLNGAAVFVKCTLLSA</sequence>
<dbReference type="AlphaFoldDB" id="A0A915D2E2"/>
<protein>
    <submittedName>
        <fullName evidence="2">Profilin</fullName>
    </submittedName>
</protein>
<name>A0A915D2E2_9BILA</name>
<accession>A0A915D2E2</accession>
<keyword evidence="1" id="KW-1185">Reference proteome</keyword>